<evidence type="ECO:0000313" key="2">
    <source>
        <dbReference type="Proteomes" id="UP000821845"/>
    </source>
</evidence>
<accession>A0ACB7RWS1</accession>
<dbReference type="Proteomes" id="UP000821845">
    <property type="component" value="Chromosome 7"/>
</dbReference>
<dbReference type="EMBL" id="CM023487">
    <property type="protein sequence ID" value="KAH6927073.1"/>
    <property type="molecule type" value="Genomic_DNA"/>
</dbReference>
<proteinExistence type="predicted"/>
<reference evidence="1" key="1">
    <citation type="submission" date="2020-05" db="EMBL/GenBank/DDBJ databases">
        <title>Large-scale comparative analyses of tick genomes elucidate their genetic diversity and vector capacities.</title>
        <authorList>
            <person name="Jia N."/>
            <person name="Wang J."/>
            <person name="Shi W."/>
            <person name="Du L."/>
            <person name="Sun Y."/>
            <person name="Zhan W."/>
            <person name="Jiang J."/>
            <person name="Wang Q."/>
            <person name="Zhang B."/>
            <person name="Ji P."/>
            <person name="Sakyi L.B."/>
            <person name="Cui X."/>
            <person name="Yuan T."/>
            <person name="Jiang B."/>
            <person name="Yang W."/>
            <person name="Lam T.T.-Y."/>
            <person name="Chang Q."/>
            <person name="Ding S."/>
            <person name="Wang X."/>
            <person name="Zhu J."/>
            <person name="Ruan X."/>
            <person name="Zhao L."/>
            <person name="Wei J."/>
            <person name="Que T."/>
            <person name="Du C."/>
            <person name="Cheng J."/>
            <person name="Dai P."/>
            <person name="Han X."/>
            <person name="Huang E."/>
            <person name="Gao Y."/>
            <person name="Liu J."/>
            <person name="Shao H."/>
            <person name="Ye R."/>
            <person name="Li L."/>
            <person name="Wei W."/>
            <person name="Wang X."/>
            <person name="Wang C."/>
            <person name="Yang T."/>
            <person name="Huo Q."/>
            <person name="Li W."/>
            <person name="Guo W."/>
            <person name="Chen H."/>
            <person name="Zhou L."/>
            <person name="Ni X."/>
            <person name="Tian J."/>
            <person name="Zhou Y."/>
            <person name="Sheng Y."/>
            <person name="Liu T."/>
            <person name="Pan Y."/>
            <person name="Xia L."/>
            <person name="Li J."/>
            <person name="Zhao F."/>
            <person name="Cao W."/>
        </authorList>
    </citation>
    <scope>NUCLEOTIDE SEQUENCE</scope>
    <source>
        <strain evidence="1">Hyas-2018</strain>
    </source>
</reference>
<sequence length="72" mass="8327">MNSPEATMRLAQLKELQVKGRRCLVIDPQEQQVRLRLHWLLHGVADDDVRTAHRRLGKGRLPPIFRESNAFG</sequence>
<comment type="caution">
    <text evidence="1">The sequence shown here is derived from an EMBL/GenBank/DDBJ whole genome shotgun (WGS) entry which is preliminary data.</text>
</comment>
<name>A0ACB7RWS1_HYAAI</name>
<organism evidence="1 2">
    <name type="scientific">Hyalomma asiaticum</name>
    <name type="common">Tick</name>
    <dbReference type="NCBI Taxonomy" id="266040"/>
    <lineage>
        <taxon>Eukaryota</taxon>
        <taxon>Metazoa</taxon>
        <taxon>Ecdysozoa</taxon>
        <taxon>Arthropoda</taxon>
        <taxon>Chelicerata</taxon>
        <taxon>Arachnida</taxon>
        <taxon>Acari</taxon>
        <taxon>Parasitiformes</taxon>
        <taxon>Ixodida</taxon>
        <taxon>Ixodoidea</taxon>
        <taxon>Ixodidae</taxon>
        <taxon>Hyalomminae</taxon>
        <taxon>Hyalomma</taxon>
    </lineage>
</organism>
<evidence type="ECO:0000313" key="1">
    <source>
        <dbReference type="EMBL" id="KAH6927073.1"/>
    </source>
</evidence>
<keyword evidence="2" id="KW-1185">Reference proteome</keyword>
<gene>
    <name evidence="1" type="ORF">HPB50_026685</name>
</gene>
<protein>
    <submittedName>
        <fullName evidence="1">Uncharacterized protein</fullName>
    </submittedName>
</protein>